<feature type="transmembrane region" description="Helical" evidence="7">
    <location>
        <begin position="15"/>
        <end position="37"/>
    </location>
</feature>
<feature type="transmembrane region" description="Helical" evidence="7">
    <location>
        <begin position="204"/>
        <end position="225"/>
    </location>
</feature>
<evidence type="ECO:0000313" key="10">
    <source>
        <dbReference type="Proteomes" id="UP000199039"/>
    </source>
</evidence>
<name>A0A1G6KNA3_9MICO</name>
<evidence type="ECO:0000256" key="6">
    <source>
        <dbReference type="ARBA" id="ARBA00023136"/>
    </source>
</evidence>
<dbReference type="CDD" id="cd06261">
    <property type="entry name" value="TM_PBP2"/>
    <property type="match status" value="1"/>
</dbReference>
<comment type="similarity">
    <text evidence="7">Belongs to the binding-protein-dependent transport system permease family.</text>
</comment>
<feature type="transmembrane region" description="Helical" evidence="7">
    <location>
        <begin position="75"/>
        <end position="99"/>
    </location>
</feature>
<evidence type="ECO:0000256" key="4">
    <source>
        <dbReference type="ARBA" id="ARBA00022692"/>
    </source>
</evidence>
<dbReference type="InterPro" id="IPR000515">
    <property type="entry name" value="MetI-like"/>
</dbReference>
<dbReference type="PROSITE" id="PS50928">
    <property type="entry name" value="ABC_TM1"/>
    <property type="match status" value="1"/>
</dbReference>
<keyword evidence="2 7" id="KW-0813">Transport</keyword>
<accession>A0A1G6KNA3</accession>
<keyword evidence="4 7" id="KW-0812">Transmembrane</keyword>
<dbReference type="SUPFAM" id="SSF161098">
    <property type="entry name" value="MetI-like"/>
    <property type="match status" value="1"/>
</dbReference>
<dbReference type="GO" id="GO:0055085">
    <property type="term" value="P:transmembrane transport"/>
    <property type="evidence" value="ECO:0007669"/>
    <property type="project" value="InterPro"/>
</dbReference>
<dbReference type="Pfam" id="PF00528">
    <property type="entry name" value="BPD_transp_1"/>
    <property type="match status" value="1"/>
</dbReference>
<evidence type="ECO:0000256" key="3">
    <source>
        <dbReference type="ARBA" id="ARBA00022475"/>
    </source>
</evidence>
<protein>
    <submittedName>
        <fullName evidence="9">Carbohydrate ABC transporter membrane protein 2, CUT1 family</fullName>
    </submittedName>
</protein>
<sequence>MTMNTTMKRRVLGDVAWYAAVIAISLVTVLPLVWTLLTSFKPAGEILSGGMDFLPRTWTFDNYVTVWQSVPFGRYFLNSTILALAGVVCNVFLGSLAGYAFAKLKFRGAKAFFAMLLASMMVPSIVTMIPTFLVLRKFPLVGGNSILGEGGSGFINSYMAVILPGAVGAFAIFMMKQFFETIPDSYAEAARLDGASEFRIFTRIYLPLAKPGMAVLAILTFQSGWNNFMWPLIVLSDPKMMTVQVGLASFMNDYETDYGPLMAGTVISMIPVLVVFLVCQRYIIEGVSHVGNK</sequence>
<evidence type="ECO:0000256" key="1">
    <source>
        <dbReference type="ARBA" id="ARBA00004651"/>
    </source>
</evidence>
<dbReference type="PANTHER" id="PTHR43744">
    <property type="entry name" value="ABC TRANSPORTER PERMEASE PROTEIN MG189-RELATED-RELATED"/>
    <property type="match status" value="1"/>
</dbReference>
<dbReference type="EMBL" id="FMYH01000002">
    <property type="protein sequence ID" value="SDC32301.1"/>
    <property type="molecule type" value="Genomic_DNA"/>
</dbReference>
<feature type="domain" description="ABC transmembrane type-1" evidence="8">
    <location>
        <begin position="76"/>
        <end position="279"/>
    </location>
</feature>
<dbReference type="GO" id="GO:0005886">
    <property type="term" value="C:plasma membrane"/>
    <property type="evidence" value="ECO:0007669"/>
    <property type="project" value="UniProtKB-SubCell"/>
</dbReference>
<feature type="transmembrane region" description="Helical" evidence="7">
    <location>
        <begin position="111"/>
        <end position="135"/>
    </location>
</feature>
<evidence type="ECO:0000256" key="7">
    <source>
        <dbReference type="RuleBase" id="RU363032"/>
    </source>
</evidence>
<comment type="subcellular location">
    <subcellularLocation>
        <location evidence="1 7">Cell membrane</location>
        <topology evidence="1 7">Multi-pass membrane protein</topology>
    </subcellularLocation>
</comment>
<feature type="transmembrane region" description="Helical" evidence="7">
    <location>
        <begin position="155"/>
        <end position="175"/>
    </location>
</feature>
<evidence type="ECO:0000256" key="2">
    <source>
        <dbReference type="ARBA" id="ARBA00022448"/>
    </source>
</evidence>
<keyword evidence="3" id="KW-1003">Cell membrane</keyword>
<dbReference type="Proteomes" id="UP000199039">
    <property type="component" value="Unassembled WGS sequence"/>
</dbReference>
<reference evidence="9 10" key="1">
    <citation type="submission" date="2016-09" db="EMBL/GenBank/DDBJ databases">
        <authorList>
            <person name="Capua I."/>
            <person name="De Benedictis P."/>
            <person name="Joannis T."/>
            <person name="Lombin L.H."/>
            <person name="Cattoli G."/>
        </authorList>
    </citation>
    <scope>NUCLEOTIDE SEQUENCE [LARGE SCALE GENOMIC DNA]</scope>
    <source>
        <strain evidence="9 10">ISLP-3</strain>
    </source>
</reference>
<keyword evidence="6 7" id="KW-0472">Membrane</keyword>
<evidence type="ECO:0000256" key="5">
    <source>
        <dbReference type="ARBA" id="ARBA00022989"/>
    </source>
</evidence>
<evidence type="ECO:0000259" key="8">
    <source>
        <dbReference type="PROSITE" id="PS50928"/>
    </source>
</evidence>
<organism evidence="9 10">
    <name type="scientific">Sanguibacter gelidistatuariae</name>
    <dbReference type="NCBI Taxonomy" id="1814289"/>
    <lineage>
        <taxon>Bacteria</taxon>
        <taxon>Bacillati</taxon>
        <taxon>Actinomycetota</taxon>
        <taxon>Actinomycetes</taxon>
        <taxon>Micrococcales</taxon>
        <taxon>Sanguibacteraceae</taxon>
        <taxon>Sanguibacter</taxon>
    </lineage>
</organism>
<dbReference type="InterPro" id="IPR035906">
    <property type="entry name" value="MetI-like_sf"/>
</dbReference>
<evidence type="ECO:0000313" key="9">
    <source>
        <dbReference type="EMBL" id="SDC32301.1"/>
    </source>
</evidence>
<dbReference type="AlphaFoldDB" id="A0A1G6KNA3"/>
<feature type="transmembrane region" description="Helical" evidence="7">
    <location>
        <begin position="258"/>
        <end position="279"/>
    </location>
</feature>
<dbReference type="Gene3D" id="1.10.3720.10">
    <property type="entry name" value="MetI-like"/>
    <property type="match status" value="1"/>
</dbReference>
<dbReference type="STRING" id="1814289.SAMN05216410_1638"/>
<keyword evidence="5 7" id="KW-1133">Transmembrane helix</keyword>
<gene>
    <name evidence="9" type="ORF">SAMN05216410_1638</name>
</gene>
<keyword evidence="10" id="KW-1185">Reference proteome</keyword>
<dbReference type="PANTHER" id="PTHR43744:SF12">
    <property type="entry name" value="ABC TRANSPORTER PERMEASE PROTEIN MG189-RELATED"/>
    <property type="match status" value="1"/>
</dbReference>
<proteinExistence type="inferred from homology"/>